<dbReference type="HOGENOM" id="CLU_1619251_0_0_1"/>
<dbReference type="InterPro" id="IPR043502">
    <property type="entry name" value="DNA/RNA_pol_sf"/>
</dbReference>
<evidence type="ECO:0000313" key="2">
    <source>
        <dbReference type="Proteomes" id="UP000030671"/>
    </source>
</evidence>
<dbReference type="SUPFAM" id="SSF56672">
    <property type="entry name" value="DNA/RNA polymerases"/>
    <property type="match status" value="1"/>
</dbReference>
<accession>W4K8I9</accession>
<dbReference type="EMBL" id="KI925458">
    <property type="protein sequence ID" value="ETW82069.1"/>
    <property type="molecule type" value="Genomic_DNA"/>
</dbReference>
<dbReference type="GeneID" id="20676829"/>
<keyword evidence="2" id="KW-1185">Reference proteome</keyword>
<dbReference type="PANTHER" id="PTHR15503">
    <property type="entry name" value="LDOC1 RELATED"/>
    <property type="match status" value="1"/>
</dbReference>
<dbReference type="eggNOG" id="KOG0017">
    <property type="taxonomic scope" value="Eukaryota"/>
</dbReference>
<dbReference type="RefSeq" id="XP_009545810.1">
    <property type="nucleotide sequence ID" value="XM_009547515.1"/>
</dbReference>
<dbReference type="Gene3D" id="3.10.10.10">
    <property type="entry name" value="HIV Type 1 Reverse Transcriptase, subunit A, domain 1"/>
    <property type="match status" value="1"/>
</dbReference>
<evidence type="ECO:0008006" key="3">
    <source>
        <dbReference type="Google" id="ProtNLM"/>
    </source>
</evidence>
<reference evidence="1 2" key="1">
    <citation type="journal article" date="2012" name="New Phytol.">
        <title>Insight into trade-off between wood decay and parasitism from the genome of a fungal forest pathogen.</title>
        <authorList>
            <person name="Olson A."/>
            <person name="Aerts A."/>
            <person name="Asiegbu F."/>
            <person name="Belbahri L."/>
            <person name="Bouzid O."/>
            <person name="Broberg A."/>
            <person name="Canback B."/>
            <person name="Coutinho P.M."/>
            <person name="Cullen D."/>
            <person name="Dalman K."/>
            <person name="Deflorio G."/>
            <person name="van Diepen L.T."/>
            <person name="Dunand C."/>
            <person name="Duplessis S."/>
            <person name="Durling M."/>
            <person name="Gonthier P."/>
            <person name="Grimwood J."/>
            <person name="Fossdal C.G."/>
            <person name="Hansson D."/>
            <person name="Henrissat B."/>
            <person name="Hietala A."/>
            <person name="Himmelstrand K."/>
            <person name="Hoffmeister D."/>
            <person name="Hogberg N."/>
            <person name="James T.Y."/>
            <person name="Karlsson M."/>
            <person name="Kohler A."/>
            <person name="Kues U."/>
            <person name="Lee Y.H."/>
            <person name="Lin Y.C."/>
            <person name="Lind M."/>
            <person name="Lindquist E."/>
            <person name="Lombard V."/>
            <person name="Lucas S."/>
            <person name="Lunden K."/>
            <person name="Morin E."/>
            <person name="Murat C."/>
            <person name="Park J."/>
            <person name="Raffaello T."/>
            <person name="Rouze P."/>
            <person name="Salamov A."/>
            <person name="Schmutz J."/>
            <person name="Solheim H."/>
            <person name="Stahlberg J."/>
            <person name="Velez H."/>
            <person name="de Vries R.P."/>
            <person name="Wiebenga A."/>
            <person name="Woodward S."/>
            <person name="Yakovlev I."/>
            <person name="Garbelotto M."/>
            <person name="Martin F."/>
            <person name="Grigoriev I.V."/>
            <person name="Stenlid J."/>
        </authorList>
    </citation>
    <scope>NUCLEOTIDE SEQUENCE [LARGE SCALE GENOMIC DNA]</scope>
    <source>
        <strain evidence="1 2">TC 32-1</strain>
    </source>
</reference>
<dbReference type="InParanoid" id="W4K8I9"/>
<dbReference type="AlphaFoldDB" id="W4K8I9"/>
<organism evidence="1 2">
    <name type="scientific">Heterobasidion irregulare (strain TC 32-1)</name>
    <dbReference type="NCBI Taxonomy" id="747525"/>
    <lineage>
        <taxon>Eukaryota</taxon>
        <taxon>Fungi</taxon>
        <taxon>Dikarya</taxon>
        <taxon>Basidiomycota</taxon>
        <taxon>Agaricomycotina</taxon>
        <taxon>Agaricomycetes</taxon>
        <taxon>Russulales</taxon>
        <taxon>Bondarzewiaceae</taxon>
        <taxon>Heterobasidion</taxon>
        <taxon>Heterobasidion annosum species complex</taxon>
    </lineage>
</organism>
<dbReference type="OrthoDB" id="3262920at2759"/>
<name>W4K8I9_HETIT</name>
<dbReference type="KEGG" id="hir:HETIRDRAFT_45742"/>
<dbReference type="STRING" id="747525.W4K8I9"/>
<dbReference type="InterPro" id="IPR032567">
    <property type="entry name" value="RTL1-rel"/>
</dbReference>
<dbReference type="PANTHER" id="PTHR15503:SF22">
    <property type="entry name" value="TRANSPOSON TY3-I GAG POLYPROTEIN"/>
    <property type="match status" value="1"/>
</dbReference>
<evidence type="ECO:0000313" key="1">
    <source>
        <dbReference type="EMBL" id="ETW82069.1"/>
    </source>
</evidence>
<protein>
    <recommendedName>
        <fullName evidence="3">Reverse transcriptase domain-containing protein</fullName>
    </recommendedName>
</protein>
<dbReference type="Proteomes" id="UP000030671">
    <property type="component" value="Unassembled WGS sequence"/>
</dbReference>
<sequence>MENDLEDNKTLDTFFSEFYEEWYYQDLLGAHLLEALHIGSIGNKSQQLAEKANKTKTERPIEKIVPAYVLKRFAKIFSQEASQQLPEHLQWDHKINMKPGWEPMGCKLYPLTEEEEDKLHKMLQEYLKWGTIRISKSPQASPFFFVKKKKGDLRPVQDYRRLNE</sequence>
<gene>
    <name evidence="1" type="ORF">HETIRDRAFT_45742</name>
</gene>
<proteinExistence type="predicted"/>